<dbReference type="NCBIfam" id="TIGR01129">
    <property type="entry name" value="secD"/>
    <property type="match status" value="1"/>
</dbReference>
<feature type="domain" description="SecDF P1 head subdomain" evidence="12">
    <location>
        <begin position="154"/>
        <end position="247"/>
    </location>
</feature>
<dbReference type="Pfam" id="PF22599">
    <property type="entry name" value="SecDF_P1_head"/>
    <property type="match status" value="1"/>
</dbReference>
<evidence type="ECO:0000256" key="6">
    <source>
        <dbReference type="ARBA" id="ARBA00022989"/>
    </source>
</evidence>
<comment type="function">
    <text evidence="9">Part of the Sec protein translocase complex. Interacts with the SecYEG preprotein conducting channel. SecDF uses the proton motive force (PMF) to complete protein translocation after the ATP-dependent function of SecA.</text>
</comment>
<gene>
    <name evidence="9" type="primary">secD</name>
    <name evidence="13" type="ORF">A2920_00540</name>
</gene>
<reference evidence="13 14" key="1">
    <citation type="journal article" date="2016" name="Nat. Commun.">
        <title>Thousands of microbial genomes shed light on interconnected biogeochemical processes in an aquifer system.</title>
        <authorList>
            <person name="Anantharaman K."/>
            <person name="Brown C.T."/>
            <person name="Hug L.A."/>
            <person name="Sharon I."/>
            <person name="Castelle C.J."/>
            <person name="Probst A.J."/>
            <person name="Thomas B.C."/>
            <person name="Singh A."/>
            <person name="Wilkins M.J."/>
            <person name="Karaoz U."/>
            <person name="Brodie E.L."/>
            <person name="Williams K.H."/>
            <person name="Hubbard S.S."/>
            <person name="Banfield J.F."/>
        </authorList>
    </citation>
    <scope>NUCLEOTIDE SEQUENCE [LARGE SCALE GENOMIC DNA]</scope>
</reference>
<evidence type="ECO:0000256" key="5">
    <source>
        <dbReference type="ARBA" id="ARBA00022927"/>
    </source>
</evidence>
<dbReference type="InterPro" id="IPR022813">
    <property type="entry name" value="SecD/SecF_arch_bac"/>
</dbReference>
<organism evidence="13 14">
    <name type="scientific">Candidatus Zambryskibacteria bacterium RIFCSPLOWO2_01_FULL_43_17</name>
    <dbReference type="NCBI Taxonomy" id="1802760"/>
    <lineage>
        <taxon>Bacteria</taxon>
        <taxon>Candidatus Zambryskiibacteriota</taxon>
    </lineage>
</organism>
<feature type="transmembrane region" description="Helical" evidence="9">
    <location>
        <begin position="371"/>
        <end position="387"/>
    </location>
</feature>
<keyword evidence="7 9" id="KW-0811">Translocation</keyword>
<sequence length="473" mass="51565">MLKYRIGAVILILATVLLGYFLYIGQREGARFPFKFGLDLVGGTELIYRADTAQIAGSDVDDAMETLRDVIERRVNIFGVSEPLIQIEKAGLVSGNADHRLIVELSGVTDIEKAIAMIGLTPQLEFRLEKDGVRGLTEEQMQNVSLDDVFAPTGLNGRLLKRASLQFDPNTSQPIVALEFNDEGRDLFAKVTGENIGKTLAIFLDGELKQAPTIQSEIDNGKAIITGYDVATAKEVVKQLNFGALPVPIELVSTETVGASLGEAALQTGVRAGVWGFAILSLFMILWYRFPGFIAVVALILYVFISLALFRLIPVTLTAAGLAGFILSIGMAVDANILIFERMKEELRRGKILEDAIKEGFHRAWLSIRDSNISSIITAIVLFWLGTSAVKGFALTLGLGVLVSMFTAITASRTYLYAVSFSKDSKLVRFLFGSGYGRNALLNAAIVASEMATIHVSSDAKKNFNKNWPQKKN</sequence>
<dbReference type="SUPFAM" id="SSF82866">
    <property type="entry name" value="Multidrug efflux transporter AcrB transmembrane domain"/>
    <property type="match status" value="1"/>
</dbReference>
<dbReference type="InterPro" id="IPR055344">
    <property type="entry name" value="SecD_SecF_C_bact"/>
</dbReference>
<dbReference type="Pfam" id="PF07549">
    <property type="entry name" value="Sec_GG"/>
    <property type="match status" value="1"/>
</dbReference>
<comment type="caution">
    <text evidence="9">Lacks conserved residue(s) required for the propagation of feature annotation.</text>
</comment>
<name>A0A1G2U5F4_9BACT</name>
<dbReference type="AlphaFoldDB" id="A0A1G2U5F4"/>
<keyword evidence="6 9" id="KW-1133">Transmembrane helix</keyword>
<keyword evidence="3 9" id="KW-1003">Cell membrane</keyword>
<feature type="transmembrane region" description="Helical" evidence="9">
    <location>
        <begin position="319"/>
        <end position="340"/>
    </location>
</feature>
<evidence type="ECO:0000256" key="9">
    <source>
        <dbReference type="HAMAP-Rule" id="MF_01463"/>
    </source>
</evidence>
<evidence type="ECO:0000313" key="13">
    <source>
        <dbReference type="EMBL" id="OHB04726.1"/>
    </source>
</evidence>
<comment type="caution">
    <text evidence="13">The sequence shown here is derived from an EMBL/GenBank/DDBJ whole genome shotgun (WGS) entry which is preliminary data.</text>
</comment>
<dbReference type="PANTHER" id="PTHR30081:SF1">
    <property type="entry name" value="PROTEIN TRANSLOCASE SUBUNIT SECD"/>
    <property type="match status" value="1"/>
</dbReference>
<evidence type="ECO:0000256" key="7">
    <source>
        <dbReference type="ARBA" id="ARBA00023010"/>
    </source>
</evidence>
<keyword evidence="5 9" id="KW-0653">Protein transport</keyword>
<dbReference type="Gene3D" id="1.20.1640.10">
    <property type="entry name" value="Multidrug efflux transporter AcrB transmembrane domain"/>
    <property type="match status" value="1"/>
</dbReference>
<feature type="domain" description="Protein export membrane protein SecD/SecF C-terminal" evidence="10">
    <location>
        <begin position="249"/>
        <end position="411"/>
    </location>
</feature>
<keyword evidence="2 9" id="KW-0813">Transport</keyword>
<feature type="domain" description="Protein translocase subunit SecDF P1" evidence="11">
    <location>
        <begin position="64"/>
        <end position="130"/>
    </location>
</feature>
<dbReference type="Proteomes" id="UP000179283">
    <property type="component" value="Unassembled WGS sequence"/>
</dbReference>
<dbReference type="GO" id="GO:0043952">
    <property type="term" value="P:protein transport by the Sec complex"/>
    <property type="evidence" value="ECO:0007669"/>
    <property type="project" value="UniProtKB-UniRule"/>
</dbReference>
<dbReference type="GO" id="GO:0015450">
    <property type="term" value="F:protein-transporting ATPase activity"/>
    <property type="evidence" value="ECO:0007669"/>
    <property type="project" value="InterPro"/>
</dbReference>
<dbReference type="GO" id="GO:0006605">
    <property type="term" value="P:protein targeting"/>
    <property type="evidence" value="ECO:0007669"/>
    <property type="project" value="UniProtKB-UniRule"/>
</dbReference>
<feature type="transmembrane region" description="Helical" evidence="9">
    <location>
        <begin position="6"/>
        <end position="25"/>
    </location>
</feature>
<dbReference type="EMBL" id="MHWD01000006">
    <property type="protein sequence ID" value="OHB04726.1"/>
    <property type="molecule type" value="Genomic_DNA"/>
</dbReference>
<comment type="subcellular location">
    <subcellularLocation>
        <location evidence="1 9">Cell membrane</location>
        <topology evidence="1 9">Multi-pass membrane protein</topology>
    </subcellularLocation>
</comment>
<dbReference type="PRINTS" id="PR01755">
    <property type="entry name" value="SECFTRNLCASE"/>
</dbReference>
<dbReference type="GO" id="GO:0005886">
    <property type="term" value="C:plasma membrane"/>
    <property type="evidence" value="ECO:0007669"/>
    <property type="project" value="UniProtKB-SubCell"/>
</dbReference>
<dbReference type="InterPro" id="IPR054384">
    <property type="entry name" value="SecDF_P1_head"/>
</dbReference>
<dbReference type="Pfam" id="PF21760">
    <property type="entry name" value="SecD_1st"/>
    <property type="match status" value="1"/>
</dbReference>
<dbReference type="InterPro" id="IPR022646">
    <property type="entry name" value="SecD/SecF_CS"/>
</dbReference>
<dbReference type="Pfam" id="PF02355">
    <property type="entry name" value="SecD_SecF_C"/>
    <property type="match status" value="1"/>
</dbReference>
<evidence type="ECO:0000256" key="1">
    <source>
        <dbReference type="ARBA" id="ARBA00004651"/>
    </source>
</evidence>
<evidence type="ECO:0000313" key="14">
    <source>
        <dbReference type="Proteomes" id="UP000179283"/>
    </source>
</evidence>
<evidence type="ECO:0000259" key="12">
    <source>
        <dbReference type="Pfam" id="PF22599"/>
    </source>
</evidence>
<dbReference type="GO" id="GO:0065002">
    <property type="term" value="P:intracellular protein transmembrane transport"/>
    <property type="evidence" value="ECO:0007669"/>
    <property type="project" value="UniProtKB-UniRule"/>
</dbReference>
<evidence type="ECO:0000256" key="8">
    <source>
        <dbReference type="ARBA" id="ARBA00023136"/>
    </source>
</evidence>
<evidence type="ECO:0000259" key="11">
    <source>
        <dbReference type="Pfam" id="PF21760"/>
    </source>
</evidence>
<dbReference type="InterPro" id="IPR048631">
    <property type="entry name" value="SecD_1st"/>
</dbReference>
<dbReference type="InterPro" id="IPR022645">
    <property type="entry name" value="SecD/SecF_bac"/>
</dbReference>
<dbReference type="InterPro" id="IPR005791">
    <property type="entry name" value="SecD"/>
</dbReference>
<dbReference type="FunFam" id="1.20.1640.10:FF:000004">
    <property type="entry name" value="Protein translocase subunit SecD"/>
    <property type="match status" value="1"/>
</dbReference>
<protein>
    <recommendedName>
        <fullName evidence="9">Protein translocase subunit SecD</fullName>
    </recommendedName>
</protein>
<evidence type="ECO:0000256" key="4">
    <source>
        <dbReference type="ARBA" id="ARBA00022692"/>
    </source>
</evidence>
<evidence type="ECO:0000256" key="3">
    <source>
        <dbReference type="ARBA" id="ARBA00022475"/>
    </source>
</evidence>
<evidence type="ECO:0000256" key="2">
    <source>
        <dbReference type="ARBA" id="ARBA00022448"/>
    </source>
</evidence>
<dbReference type="PANTHER" id="PTHR30081">
    <property type="entry name" value="PROTEIN-EXPORT MEMBRANE PROTEIN SEC"/>
    <property type="match status" value="1"/>
</dbReference>
<dbReference type="HAMAP" id="MF_01463_B">
    <property type="entry name" value="SecD_B"/>
    <property type="match status" value="1"/>
</dbReference>
<dbReference type="Gene3D" id="3.30.70.3220">
    <property type="match status" value="1"/>
</dbReference>
<comment type="subunit">
    <text evidence="9">Forms a complex with SecF. Part of the essential Sec protein translocation apparatus which comprises SecA, SecYEG and auxiliary proteins SecDF. Other proteins may also be involved.</text>
</comment>
<feature type="transmembrane region" description="Helical" evidence="9">
    <location>
        <begin position="393"/>
        <end position="416"/>
    </location>
</feature>
<keyword evidence="8 9" id="KW-0472">Membrane</keyword>
<accession>A0A1G2U5F4</accession>
<evidence type="ECO:0000259" key="10">
    <source>
        <dbReference type="Pfam" id="PF02355"/>
    </source>
</evidence>
<keyword evidence="4 9" id="KW-0812">Transmembrane</keyword>
<dbReference type="NCBIfam" id="TIGR00916">
    <property type="entry name" value="2A0604s01"/>
    <property type="match status" value="1"/>
</dbReference>
<feature type="transmembrane region" description="Helical" evidence="9">
    <location>
        <begin position="290"/>
        <end position="313"/>
    </location>
</feature>
<dbReference type="InterPro" id="IPR048634">
    <property type="entry name" value="SecD_SecF_C"/>
</dbReference>
<proteinExistence type="inferred from homology"/>
<comment type="similarity">
    <text evidence="9">Belongs to the SecD/SecF family. SecD subfamily.</text>
</comment>